<sequence>MLTNDVSSDIEKIIKTQPVETNPPGDNYVGRGDLPGKLSAFEKLIRHAISRFSMDRVYDLLRIVTTELRTQAAAQEKEEAAAAAAARIAESTATAEGKDENTEKGEEGDKDIDTGTDEENKSVKSDNSNKSSDRGKSAKGNDSSDEKTESVPAKKEYVTKTVNITSLKQVRDIIKGLELKETAGEKLTDRQIVALRHYATFAKDVAYLRESKMYFYDNIYWALLEDFYDPNEQTESRSSQSPPDNEKNNTSPDSASTPGGRKNRKVKNSNRLPKNTIKKPEAPKENDKKRIHDVVSELEEAMVKWTGLLEDDDQKMEYFDQDSHHEVVHYLHCAPFELVFRVVPDVFIKCYRALDLAREWIKIAEKIYKGRLPLRRKVPRVQNGEPVEPVQEEQKDEVQETEEEERKSKEAAAEIYKKHMKKIKTRIVTVTERIKNHEYQMTELTKEMKTLKTREDRVDKLNANFEQADSKLQTAQKEFSKYLHERQKTIDEIGEIPPGSLQHSELSKRAETLDKELTKRQIELGLLEYQKSVVQEDFLLELELRPNFIHFVGDVQGKMTDIKTDVQEKKHEKKKLQKQLESMITNTDRVKAVMREYLGREPNDMDMEIAVRLASEEEDGVDDDDKESNEKDQISTDESDTDYWQKEPGNYDSDGTVGLDSDQSFVSVSDDVDLTEFLPSTVVFGEVSSSDRKMAGKTGGSNILSKKKTYTPQSSQQFSDAMRVLSPNSNPKSQRGLAGPKKLKPHSKVYKQMHATSYRPS</sequence>
<evidence type="ECO:0000313" key="3">
    <source>
        <dbReference type="EMBL" id="OWF40673.1"/>
    </source>
</evidence>
<organism evidence="3 4">
    <name type="scientific">Mizuhopecten yessoensis</name>
    <name type="common">Japanese scallop</name>
    <name type="synonym">Patinopecten yessoensis</name>
    <dbReference type="NCBI Taxonomy" id="6573"/>
    <lineage>
        <taxon>Eukaryota</taxon>
        <taxon>Metazoa</taxon>
        <taxon>Spiralia</taxon>
        <taxon>Lophotrochozoa</taxon>
        <taxon>Mollusca</taxon>
        <taxon>Bivalvia</taxon>
        <taxon>Autobranchia</taxon>
        <taxon>Pteriomorphia</taxon>
        <taxon>Pectinida</taxon>
        <taxon>Pectinoidea</taxon>
        <taxon>Pectinidae</taxon>
        <taxon>Mizuhopecten</taxon>
    </lineage>
</organism>
<feature type="compositionally biased region" description="Basic and acidic residues" evidence="2">
    <location>
        <begin position="96"/>
        <end position="124"/>
    </location>
</feature>
<comment type="caution">
    <text evidence="3">The sequence shown here is derived from an EMBL/GenBank/DDBJ whole genome shotgun (WGS) entry which is preliminary data.</text>
</comment>
<protein>
    <submittedName>
        <fullName evidence="3">Uncharacterized protein</fullName>
    </submittedName>
</protein>
<dbReference type="OrthoDB" id="9949627at2759"/>
<feature type="coiled-coil region" evidence="1">
    <location>
        <begin position="559"/>
        <end position="586"/>
    </location>
</feature>
<feature type="compositionally biased region" description="Basic and acidic residues" evidence="2">
    <location>
        <begin position="278"/>
        <end position="290"/>
    </location>
</feature>
<dbReference type="Proteomes" id="UP000242188">
    <property type="component" value="Unassembled WGS sequence"/>
</dbReference>
<feature type="region of interest" description="Disordered" evidence="2">
    <location>
        <begin position="688"/>
        <end position="761"/>
    </location>
</feature>
<feature type="compositionally biased region" description="Acidic residues" evidence="2">
    <location>
        <begin position="616"/>
        <end position="627"/>
    </location>
</feature>
<feature type="compositionally biased region" description="Basic residues" evidence="2">
    <location>
        <begin position="741"/>
        <end position="751"/>
    </location>
</feature>
<dbReference type="PANTHER" id="PTHR35838:SF1">
    <property type="entry name" value="TRICHOHYALIN-LIKE"/>
    <property type="match status" value="1"/>
</dbReference>
<evidence type="ECO:0000256" key="2">
    <source>
        <dbReference type="SAM" id="MobiDB-lite"/>
    </source>
</evidence>
<feature type="compositionally biased region" description="Basic and acidic residues" evidence="2">
    <location>
        <begin position="392"/>
        <end position="410"/>
    </location>
</feature>
<feature type="compositionally biased region" description="Polar residues" evidence="2">
    <location>
        <begin position="232"/>
        <end position="257"/>
    </location>
</feature>
<feature type="compositionally biased region" description="Polar residues" evidence="2">
    <location>
        <begin position="700"/>
        <end position="719"/>
    </location>
</feature>
<feature type="region of interest" description="Disordered" evidence="2">
    <location>
        <begin position="616"/>
        <end position="657"/>
    </location>
</feature>
<accession>A0A210PW09</accession>
<evidence type="ECO:0000256" key="1">
    <source>
        <dbReference type="SAM" id="Coils"/>
    </source>
</evidence>
<reference evidence="3 4" key="1">
    <citation type="journal article" date="2017" name="Nat. Ecol. Evol.">
        <title>Scallop genome provides insights into evolution of bilaterian karyotype and development.</title>
        <authorList>
            <person name="Wang S."/>
            <person name="Zhang J."/>
            <person name="Jiao W."/>
            <person name="Li J."/>
            <person name="Xun X."/>
            <person name="Sun Y."/>
            <person name="Guo X."/>
            <person name="Huan P."/>
            <person name="Dong B."/>
            <person name="Zhang L."/>
            <person name="Hu X."/>
            <person name="Sun X."/>
            <person name="Wang J."/>
            <person name="Zhao C."/>
            <person name="Wang Y."/>
            <person name="Wang D."/>
            <person name="Huang X."/>
            <person name="Wang R."/>
            <person name="Lv J."/>
            <person name="Li Y."/>
            <person name="Zhang Z."/>
            <person name="Liu B."/>
            <person name="Lu W."/>
            <person name="Hui Y."/>
            <person name="Liang J."/>
            <person name="Zhou Z."/>
            <person name="Hou R."/>
            <person name="Li X."/>
            <person name="Liu Y."/>
            <person name="Li H."/>
            <person name="Ning X."/>
            <person name="Lin Y."/>
            <person name="Zhao L."/>
            <person name="Xing Q."/>
            <person name="Dou J."/>
            <person name="Li Y."/>
            <person name="Mao J."/>
            <person name="Guo H."/>
            <person name="Dou H."/>
            <person name="Li T."/>
            <person name="Mu C."/>
            <person name="Jiang W."/>
            <person name="Fu Q."/>
            <person name="Fu X."/>
            <person name="Miao Y."/>
            <person name="Liu J."/>
            <person name="Yu Q."/>
            <person name="Li R."/>
            <person name="Liao H."/>
            <person name="Li X."/>
            <person name="Kong Y."/>
            <person name="Jiang Z."/>
            <person name="Chourrout D."/>
            <person name="Li R."/>
            <person name="Bao Z."/>
        </authorList>
    </citation>
    <scope>NUCLEOTIDE SEQUENCE [LARGE SCALE GENOMIC DNA]</scope>
    <source>
        <strain evidence="3 4">PY_sf001</strain>
    </source>
</reference>
<dbReference type="EMBL" id="NEDP02005456">
    <property type="protein sequence ID" value="OWF40673.1"/>
    <property type="molecule type" value="Genomic_DNA"/>
</dbReference>
<name>A0A210PW09_MIZYE</name>
<feature type="compositionally biased region" description="Low complexity" evidence="2">
    <location>
        <begin position="83"/>
        <end position="95"/>
    </location>
</feature>
<dbReference type="PANTHER" id="PTHR35838">
    <property type="entry name" value="CHROMOSOME 21, WHOLE GENOME SHOTGUN SEQUENCE"/>
    <property type="match status" value="1"/>
</dbReference>
<evidence type="ECO:0000313" key="4">
    <source>
        <dbReference type="Proteomes" id="UP000242188"/>
    </source>
</evidence>
<keyword evidence="4" id="KW-1185">Reference proteome</keyword>
<keyword evidence="1" id="KW-0175">Coiled coil</keyword>
<feature type="region of interest" description="Disordered" evidence="2">
    <location>
        <begin position="232"/>
        <end position="290"/>
    </location>
</feature>
<feature type="compositionally biased region" description="Basic and acidic residues" evidence="2">
    <location>
        <begin position="142"/>
        <end position="152"/>
    </location>
</feature>
<feature type="region of interest" description="Disordered" evidence="2">
    <location>
        <begin position="383"/>
        <end position="410"/>
    </location>
</feature>
<gene>
    <name evidence="3" type="ORF">KP79_PYT19198</name>
</gene>
<feature type="region of interest" description="Disordered" evidence="2">
    <location>
        <begin position="83"/>
        <end position="152"/>
    </location>
</feature>
<proteinExistence type="predicted"/>
<dbReference type="AlphaFoldDB" id="A0A210PW09"/>